<comment type="caution">
    <text evidence="1">The sequence shown here is derived from an EMBL/GenBank/DDBJ whole genome shotgun (WGS) entry which is preliminary data.</text>
</comment>
<sequence>MRKFFLLTILFFSATHAGYSQYEFSKKKKQTIEAMPQKFSKKRATMLAEKPKVSQEAKIEYKSQYIKDPNEVFNKYLNTPQVGIQPSTTPNDVRNPSEIYTEKYNKGGNGESNQKFMSETYLGEFRTATKSVRIACRDHEAPDGDLVRIWVNDKVVIESLLLDVQYKELFLVLQPGFNKVEFEALNQGESGPNTAQFVVFDDKGKLVTSNKWNLATGVKAKVILVKEELEKKE</sequence>
<evidence type="ECO:0000313" key="1">
    <source>
        <dbReference type="EMBL" id="POS02093.1"/>
    </source>
</evidence>
<organism evidence="1 2">
    <name type="scientific">Flavobacterium croceum DSM 17960</name>
    <dbReference type="NCBI Taxonomy" id="1121886"/>
    <lineage>
        <taxon>Bacteria</taxon>
        <taxon>Pseudomonadati</taxon>
        <taxon>Bacteroidota</taxon>
        <taxon>Flavobacteriia</taxon>
        <taxon>Flavobacteriales</taxon>
        <taxon>Flavobacteriaceae</taxon>
        <taxon>Flavobacterium</taxon>
    </lineage>
</organism>
<protein>
    <recommendedName>
        <fullName evidence="3">Secreted protein</fullName>
    </recommendedName>
</protein>
<name>A0A2S4N9G6_9FLAO</name>
<dbReference type="OrthoDB" id="1148517at2"/>
<dbReference type="Proteomes" id="UP000237056">
    <property type="component" value="Unassembled WGS sequence"/>
</dbReference>
<keyword evidence="2" id="KW-1185">Reference proteome</keyword>
<dbReference type="EMBL" id="PQNY01000006">
    <property type="protein sequence ID" value="POS02093.1"/>
    <property type="molecule type" value="Genomic_DNA"/>
</dbReference>
<proteinExistence type="predicted"/>
<dbReference type="AlphaFoldDB" id="A0A2S4N9G6"/>
<dbReference type="RefSeq" id="WP_103725861.1">
    <property type="nucleotide sequence ID" value="NZ_PQNY01000006.1"/>
</dbReference>
<gene>
    <name evidence="1" type="ORF">Q361_106156</name>
</gene>
<evidence type="ECO:0000313" key="2">
    <source>
        <dbReference type="Proteomes" id="UP000237056"/>
    </source>
</evidence>
<reference evidence="1 2" key="1">
    <citation type="submission" date="2018-01" db="EMBL/GenBank/DDBJ databases">
        <title>Genomic Encyclopedia of Type Strains, Phase I: the one thousand microbial genomes (KMG-I) project.</title>
        <authorList>
            <person name="Goeker M."/>
        </authorList>
    </citation>
    <scope>NUCLEOTIDE SEQUENCE [LARGE SCALE GENOMIC DNA]</scope>
    <source>
        <strain evidence="1 2">DSM 17960</strain>
    </source>
</reference>
<accession>A0A2S4N9G6</accession>
<evidence type="ECO:0008006" key="3">
    <source>
        <dbReference type="Google" id="ProtNLM"/>
    </source>
</evidence>